<dbReference type="SMART" id="SM00857">
    <property type="entry name" value="Resolvase"/>
    <property type="match status" value="1"/>
</dbReference>
<dbReference type="InterPro" id="IPR038109">
    <property type="entry name" value="DNA_bind_recomb_sf"/>
</dbReference>
<dbReference type="PANTHER" id="PTHR30461:SF23">
    <property type="entry name" value="DNA RECOMBINASE-RELATED"/>
    <property type="match status" value="1"/>
</dbReference>
<dbReference type="InterPro" id="IPR050639">
    <property type="entry name" value="SSR_resolvase"/>
</dbReference>
<dbReference type="InterPro" id="IPR011109">
    <property type="entry name" value="DNA_bind_recombinase_dom"/>
</dbReference>
<evidence type="ECO:0000256" key="1">
    <source>
        <dbReference type="ARBA" id="ARBA00022908"/>
    </source>
</evidence>
<keyword evidence="5" id="KW-0175">Coiled coil</keyword>
<sequence>MVVITIHNSIAIYVRVSSEDQVDGYSIPGQLEELRAYAAEHNLPIYREYVDDGYSGKSIDGRPAMLELLADAKYGQFNTVITWKLNRLARNLADQLKMLEIFKQHNIGWMSLTEPLEINSAQGYFMAQMLGAIAQMEREQIAQNTRLGMQKRSAAGNWNSGNNVLGYEWVTEGDAEPHVRMVPHEAKLVQMIFEQYKSGSGFKAITSYLNSAGYMTKRNKPFNIAAVRGILTNVNYIGQVQYTVHEKFTGASSDRSKRVVQGTHEPIINMELWNEVQALLNQRSRPPTKKFNRHYPLAGLLKCPVCGYSMVPAHTKAYRKNGNIHMNHYYVCGNYTNRGSTACKSNAIPASPVENETLSRFQNMITNKRLLNEIVSHINRRNREAETPLRKQRAQTVMKLKQLERQQRHCYEQFENKGMEPSELMEQLDTLKQAMETLNENQRQLEAKLSGLNNSTVSLKEARRAFKSLFKSFHTIEAGKLNALLRGFIQSVQVPPNRDVTEMHIHGTAALNHLTI</sequence>
<dbReference type="PROSITE" id="PS00397">
    <property type="entry name" value="RECOMBINASES_1"/>
    <property type="match status" value="1"/>
</dbReference>
<dbReference type="PROSITE" id="PS51736">
    <property type="entry name" value="RECOMBINASES_3"/>
    <property type="match status" value="1"/>
</dbReference>
<evidence type="ECO:0000259" key="6">
    <source>
        <dbReference type="PROSITE" id="PS51736"/>
    </source>
</evidence>
<dbReference type="SUPFAM" id="SSF53041">
    <property type="entry name" value="Resolvase-like"/>
    <property type="match status" value="1"/>
</dbReference>
<organism evidence="8 9">
    <name type="scientific">Paenibacillus woosongensis</name>
    <dbReference type="NCBI Taxonomy" id="307580"/>
    <lineage>
        <taxon>Bacteria</taxon>
        <taxon>Bacillati</taxon>
        <taxon>Bacillota</taxon>
        <taxon>Bacilli</taxon>
        <taxon>Bacillales</taxon>
        <taxon>Paenibacillaceae</taxon>
        <taxon>Paenibacillus</taxon>
    </lineage>
</organism>
<dbReference type="PROSITE" id="PS51737">
    <property type="entry name" value="RECOMBINASE_DNA_BIND"/>
    <property type="match status" value="1"/>
</dbReference>
<evidence type="ECO:0000256" key="3">
    <source>
        <dbReference type="ARBA" id="ARBA00023172"/>
    </source>
</evidence>
<dbReference type="Gene3D" id="3.40.50.1390">
    <property type="entry name" value="Resolvase, N-terminal catalytic domain"/>
    <property type="match status" value="1"/>
</dbReference>
<accession>A0ABQ4MT60</accession>
<evidence type="ECO:0000256" key="4">
    <source>
        <dbReference type="PROSITE-ProRule" id="PRU10137"/>
    </source>
</evidence>
<keyword evidence="3" id="KW-0233">DNA recombination</keyword>
<feature type="coiled-coil region" evidence="5">
    <location>
        <begin position="424"/>
        <end position="455"/>
    </location>
</feature>
<dbReference type="Pfam" id="PF00239">
    <property type="entry name" value="Resolvase"/>
    <property type="match status" value="1"/>
</dbReference>
<gene>
    <name evidence="8" type="primary">ccrB</name>
    <name evidence="8" type="ORF">J15TS10_29090</name>
</gene>
<feature type="domain" description="Resolvase/invertase-type recombinase catalytic" evidence="6">
    <location>
        <begin position="9"/>
        <end position="156"/>
    </location>
</feature>
<protein>
    <submittedName>
        <fullName evidence="8">Resolvase</fullName>
    </submittedName>
</protein>
<dbReference type="Pfam" id="PF07508">
    <property type="entry name" value="Recombinase"/>
    <property type="match status" value="1"/>
</dbReference>
<comment type="caution">
    <text evidence="8">The sequence shown here is derived from an EMBL/GenBank/DDBJ whole genome shotgun (WGS) entry which is preliminary data.</text>
</comment>
<dbReference type="InterPro" id="IPR006118">
    <property type="entry name" value="Recombinase_CS"/>
</dbReference>
<dbReference type="EMBL" id="BOSM01000004">
    <property type="protein sequence ID" value="GIP59095.1"/>
    <property type="molecule type" value="Genomic_DNA"/>
</dbReference>
<feature type="active site" description="O-(5'-phospho-DNA)-serine intermediate" evidence="4">
    <location>
        <position position="17"/>
    </location>
</feature>
<keyword evidence="2" id="KW-0238">DNA-binding</keyword>
<dbReference type="InterPro" id="IPR025827">
    <property type="entry name" value="Zn_ribbon_recom_dom"/>
</dbReference>
<evidence type="ECO:0000259" key="7">
    <source>
        <dbReference type="PROSITE" id="PS51737"/>
    </source>
</evidence>
<reference evidence="8 9" key="1">
    <citation type="submission" date="2021-03" db="EMBL/GenBank/DDBJ databases">
        <title>Antimicrobial resistance genes in bacteria isolated from Japanese honey, and their potential for conferring macrolide and lincosamide resistance in the American foulbrood pathogen Paenibacillus larvae.</title>
        <authorList>
            <person name="Okamoto M."/>
            <person name="Kumagai M."/>
            <person name="Kanamori H."/>
            <person name="Takamatsu D."/>
        </authorList>
    </citation>
    <scope>NUCLEOTIDE SEQUENCE [LARGE SCALE GENOMIC DNA]</scope>
    <source>
        <strain evidence="8 9">J15TS10</strain>
    </source>
</reference>
<proteinExistence type="predicted"/>
<dbReference type="Proteomes" id="UP000681290">
    <property type="component" value="Unassembled WGS sequence"/>
</dbReference>
<dbReference type="CDD" id="cd00338">
    <property type="entry name" value="Ser_Recombinase"/>
    <property type="match status" value="1"/>
</dbReference>
<dbReference type="InterPro" id="IPR036162">
    <property type="entry name" value="Resolvase-like_N_sf"/>
</dbReference>
<dbReference type="InterPro" id="IPR006119">
    <property type="entry name" value="Resolv_N"/>
</dbReference>
<feature type="domain" description="Recombinase" evidence="7">
    <location>
        <begin position="164"/>
        <end position="286"/>
    </location>
</feature>
<evidence type="ECO:0000313" key="9">
    <source>
        <dbReference type="Proteomes" id="UP000681290"/>
    </source>
</evidence>
<name>A0ABQ4MT60_9BACL</name>
<evidence type="ECO:0000256" key="2">
    <source>
        <dbReference type="ARBA" id="ARBA00023125"/>
    </source>
</evidence>
<keyword evidence="9" id="KW-1185">Reference proteome</keyword>
<evidence type="ECO:0000256" key="5">
    <source>
        <dbReference type="SAM" id="Coils"/>
    </source>
</evidence>
<dbReference type="Pfam" id="PF13408">
    <property type="entry name" value="Zn_ribbon_recom"/>
    <property type="match status" value="1"/>
</dbReference>
<keyword evidence="1" id="KW-0229">DNA integration</keyword>
<dbReference type="PANTHER" id="PTHR30461">
    <property type="entry name" value="DNA-INVERTASE FROM LAMBDOID PROPHAGE"/>
    <property type="match status" value="1"/>
</dbReference>
<dbReference type="Gene3D" id="3.90.1750.20">
    <property type="entry name" value="Putative Large Serine Recombinase, Chain B, Domain 2"/>
    <property type="match status" value="1"/>
</dbReference>
<evidence type="ECO:0000313" key="8">
    <source>
        <dbReference type="EMBL" id="GIP59095.1"/>
    </source>
</evidence>